<dbReference type="PANTHER" id="PTHR10909:SF382">
    <property type="entry name" value="ACYL-COENZYME A OXIDASE"/>
    <property type="match status" value="1"/>
</dbReference>
<name>A0ABN2XJ99_9ACTN</name>
<dbReference type="InterPro" id="IPR055060">
    <property type="entry name" value="ACOX_C_alpha1"/>
</dbReference>
<dbReference type="InterPro" id="IPR001227">
    <property type="entry name" value="Ac_transferase_dom_sf"/>
</dbReference>
<feature type="region of interest" description="Disordered" evidence="1">
    <location>
        <begin position="306"/>
        <end position="395"/>
    </location>
</feature>
<keyword evidence="4" id="KW-1185">Reference proteome</keyword>
<dbReference type="Proteomes" id="UP001500897">
    <property type="component" value="Unassembled WGS sequence"/>
</dbReference>
<dbReference type="RefSeq" id="WP_344556013.1">
    <property type="nucleotide sequence ID" value="NZ_BAAANS010000045.1"/>
</dbReference>
<dbReference type="SUPFAM" id="SSF47203">
    <property type="entry name" value="Acyl-CoA dehydrogenase C-terminal domain-like"/>
    <property type="match status" value="1"/>
</dbReference>
<gene>
    <name evidence="3" type="ORF">GCM10009759_56760</name>
</gene>
<dbReference type="InterPro" id="IPR016036">
    <property type="entry name" value="Malonyl_transacylase_ACP-bd"/>
</dbReference>
<dbReference type="EMBL" id="BAAANS010000045">
    <property type="protein sequence ID" value="GAA2113291.1"/>
    <property type="molecule type" value="Genomic_DNA"/>
</dbReference>
<feature type="compositionally biased region" description="Gly residues" evidence="1">
    <location>
        <begin position="339"/>
        <end position="363"/>
    </location>
</feature>
<dbReference type="SMART" id="SM00827">
    <property type="entry name" value="PKS_AT"/>
    <property type="match status" value="1"/>
</dbReference>
<dbReference type="Gene3D" id="3.40.366.10">
    <property type="entry name" value="Malonyl-Coenzyme A Acyl Carrier Protein, domain 2"/>
    <property type="match status" value="1"/>
</dbReference>
<dbReference type="SUPFAM" id="SSF55048">
    <property type="entry name" value="Probable ACP-binding domain of malonyl-CoA ACP transacylase"/>
    <property type="match status" value="1"/>
</dbReference>
<proteinExistence type="predicted"/>
<dbReference type="PANTHER" id="PTHR10909">
    <property type="entry name" value="ELECTRON TRANSPORT OXIDOREDUCTASE"/>
    <property type="match status" value="1"/>
</dbReference>
<evidence type="ECO:0000259" key="2">
    <source>
        <dbReference type="SMART" id="SM00827"/>
    </source>
</evidence>
<protein>
    <recommendedName>
        <fullName evidence="2">Malonyl-CoA:ACP transacylase (MAT) domain-containing protein</fullName>
    </recommendedName>
</protein>
<dbReference type="Pfam" id="PF00698">
    <property type="entry name" value="Acyl_transf_1"/>
    <property type="match status" value="1"/>
</dbReference>
<dbReference type="InterPro" id="IPR009100">
    <property type="entry name" value="AcylCoA_DH/oxidase_NM_dom_sf"/>
</dbReference>
<feature type="domain" description="Malonyl-CoA:ACP transacylase (MAT)" evidence="2">
    <location>
        <begin position="7"/>
        <end position="420"/>
    </location>
</feature>
<dbReference type="InterPro" id="IPR016035">
    <property type="entry name" value="Acyl_Trfase/lysoPLipase"/>
</dbReference>
<dbReference type="InterPro" id="IPR046373">
    <property type="entry name" value="Acyl-CoA_Oxase/DH_mid-dom_sf"/>
</dbReference>
<evidence type="ECO:0000256" key="1">
    <source>
        <dbReference type="SAM" id="MobiDB-lite"/>
    </source>
</evidence>
<sequence length="972" mass="101271">MPVSVHMFPGQGDFPVQTLYLAAARDGALRRALHAVYEEIDAALAAGPEAGPPPALVALLLGEHPPGGRELAQGPTGLQQLAHHGAALAWHRVLAERHGPPDALLAVSFGELAALTAAGAWTVGAGATAALQLARVLAGAPGALTLIGCGEERAAELAARAGAGRVAVGCVNSPRECVLGGPPEQLAAVEELAAARGLTAVRLRLPFGSHHPELADQRARFEALLRGGPPIGPPAVPLYSAVAGRRYTPADDLAARAADCLVRPAHLPRILALLAAHGHTDYHEAGPGSALGRNAADCLRGTGARVAGTTTDETSTPVKGKGVRMPKEPRSTPGRTVGAPGGTVGAPGGTAGGAAGTAGGAAGTAGPPSGNAGEPAGTAREDARMPGERAGTAGEPYRTLGELLHGRHHPGYLPRLHRALARHPYRVAESPGEREPYLHRRLRTLLRALPAAADLHADADALAAALAWAAVADPRLGMTLVTQNVLGQGSLLRLAGQAEDVRTELDAVDAGELRIGYLVTEAGRASSHLDAATIAEFHPGRREFVLRTPEQEDAKFGGVAQYPGPRGAVVIARAVDAAGRPGGVFAFLTRLADHDGPRPGVTLSPPVPVGALPLSYHRVRFDGLRVPEAHWLRDDADLDAHGHLHDPRTPADRLRRTLAVGQDLWGVLPTALAALARQSAVLAVRHSRHRETRAALAPGSPLLAHRSQQRALLGALADAFALSCAAARARELLAAARESDTAEAGSGFAPWAAVSRPLSAYKAHCADEAERIIADCQRRCGHAGLADGNRLAGYHGFARSFDPAGGDSRLIRYDLGRALLEDPPTGTLPPIPTDLADPGWWPAVLARHQHTQTTWLRRATTEKAHGGATPFEVWNPLLDRAADLGATYAARLAAEDLPRALATLPPDGATTALAHLAALRAADRLAGPLLRHRTLAPGELAGLENALERGYDRLLPHLEEVERDFAFPDEIV</sequence>
<accession>A0ABN2XJ99</accession>
<dbReference type="SUPFAM" id="SSF56645">
    <property type="entry name" value="Acyl-CoA dehydrogenase NM domain-like"/>
    <property type="match status" value="1"/>
</dbReference>
<evidence type="ECO:0000313" key="3">
    <source>
        <dbReference type="EMBL" id="GAA2113291.1"/>
    </source>
</evidence>
<reference evidence="3 4" key="1">
    <citation type="journal article" date="2019" name="Int. J. Syst. Evol. Microbiol.">
        <title>The Global Catalogue of Microorganisms (GCM) 10K type strain sequencing project: providing services to taxonomists for standard genome sequencing and annotation.</title>
        <authorList>
            <consortium name="The Broad Institute Genomics Platform"/>
            <consortium name="The Broad Institute Genome Sequencing Center for Infectious Disease"/>
            <person name="Wu L."/>
            <person name="Ma J."/>
        </authorList>
    </citation>
    <scope>NUCLEOTIDE SEQUENCE [LARGE SCALE GENOMIC DNA]</scope>
    <source>
        <strain evidence="3 4">JCM 14559</strain>
    </source>
</reference>
<dbReference type="InterPro" id="IPR036250">
    <property type="entry name" value="AcylCo_DH-like_C"/>
</dbReference>
<feature type="compositionally biased region" description="Low complexity" evidence="1">
    <location>
        <begin position="364"/>
        <end position="373"/>
    </location>
</feature>
<dbReference type="Pfam" id="PF22924">
    <property type="entry name" value="ACOX_C_alpha1"/>
    <property type="match status" value="1"/>
</dbReference>
<dbReference type="SUPFAM" id="SSF52151">
    <property type="entry name" value="FabD/lysophospholipase-like"/>
    <property type="match status" value="1"/>
</dbReference>
<dbReference type="Gene3D" id="1.20.140.10">
    <property type="entry name" value="Butyryl-CoA Dehydrogenase, subunit A, domain 3"/>
    <property type="match status" value="1"/>
</dbReference>
<dbReference type="InterPro" id="IPR012258">
    <property type="entry name" value="Acyl-CoA_oxidase"/>
</dbReference>
<organism evidence="3 4">
    <name type="scientific">Kitasatospora saccharophila</name>
    <dbReference type="NCBI Taxonomy" id="407973"/>
    <lineage>
        <taxon>Bacteria</taxon>
        <taxon>Bacillati</taxon>
        <taxon>Actinomycetota</taxon>
        <taxon>Actinomycetes</taxon>
        <taxon>Kitasatosporales</taxon>
        <taxon>Streptomycetaceae</taxon>
        <taxon>Kitasatospora</taxon>
    </lineage>
</organism>
<evidence type="ECO:0000313" key="4">
    <source>
        <dbReference type="Proteomes" id="UP001500897"/>
    </source>
</evidence>
<dbReference type="Gene3D" id="2.40.110.10">
    <property type="entry name" value="Butyryl-CoA Dehydrogenase, subunit A, domain 2"/>
    <property type="match status" value="1"/>
</dbReference>
<comment type="caution">
    <text evidence="3">The sequence shown here is derived from an EMBL/GenBank/DDBJ whole genome shotgun (WGS) entry which is preliminary data.</text>
</comment>
<dbReference type="InterPro" id="IPR014043">
    <property type="entry name" value="Acyl_transferase_dom"/>
</dbReference>